<dbReference type="EMBL" id="OU503044">
    <property type="protein sequence ID" value="CAI9768787.1"/>
    <property type="molecule type" value="Genomic_DNA"/>
</dbReference>
<sequence length="172" mass="19189">MRIRSEVGASPTRGNHGLCSLMRGTSNIKRTQNYAAKVAAQRLVQVMASQAFADNNDEDYDDGAEGVQMNSTAQSNPSKDVRTPPLEKEKDEVGWDCAEEYKALEDQLKRAPSHDSYSIETVEPSLLNSDTGFKSEPHHTENDDIRLELTLGFNPVLHNHLSIVIKFCDREV</sequence>
<accession>A0AAD1ZKQ6</accession>
<keyword evidence="3" id="KW-1185">Reference proteome</keyword>
<evidence type="ECO:0000256" key="1">
    <source>
        <dbReference type="SAM" id="MobiDB-lite"/>
    </source>
</evidence>
<organism evidence="2 3">
    <name type="scientific">Fraxinus pennsylvanica</name>
    <dbReference type="NCBI Taxonomy" id="56036"/>
    <lineage>
        <taxon>Eukaryota</taxon>
        <taxon>Viridiplantae</taxon>
        <taxon>Streptophyta</taxon>
        <taxon>Embryophyta</taxon>
        <taxon>Tracheophyta</taxon>
        <taxon>Spermatophyta</taxon>
        <taxon>Magnoliopsida</taxon>
        <taxon>eudicotyledons</taxon>
        <taxon>Gunneridae</taxon>
        <taxon>Pentapetalae</taxon>
        <taxon>asterids</taxon>
        <taxon>lamiids</taxon>
        <taxon>Lamiales</taxon>
        <taxon>Oleaceae</taxon>
        <taxon>Oleeae</taxon>
        <taxon>Fraxinus</taxon>
    </lineage>
</organism>
<reference evidence="2" key="1">
    <citation type="submission" date="2023-05" db="EMBL/GenBank/DDBJ databases">
        <authorList>
            <person name="Huff M."/>
        </authorList>
    </citation>
    <scope>NUCLEOTIDE SEQUENCE</scope>
</reference>
<gene>
    <name evidence="2" type="ORF">FPE_LOCUS16217</name>
</gene>
<feature type="region of interest" description="Disordered" evidence="1">
    <location>
        <begin position="55"/>
        <end position="92"/>
    </location>
</feature>
<protein>
    <submittedName>
        <fullName evidence="2">Uncharacterized protein</fullName>
    </submittedName>
</protein>
<feature type="compositionally biased region" description="Basic and acidic residues" evidence="1">
    <location>
        <begin position="79"/>
        <end position="92"/>
    </location>
</feature>
<feature type="compositionally biased region" description="Acidic residues" evidence="1">
    <location>
        <begin position="55"/>
        <end position="64"/>
    </location>
</feature>
<dbReference type="Proteomes" id="UP000834106">
    <property type="component" value="Chromosome 9"/>
</dbReference>
<dbReference type="AlphaFoldDB" id="A0AAD1ZKQ6"/>
<evidence type="ECO:0000313" key="3">
    <source>
        <dbReference type="Proteomes" id="UP000834106"/>
    </source>
</evidence>
<feature type="compositionally biased region" description="Polar residues" evidence="1">
    <location>
        <begin position="68"/>
        <end position="78"/>
    </location>
</feature>
<name>A0AAD1ZKQ6_9LAMI</name>
<proteinExistence type="predicted"/>
<evidence type="ECO:0000313" key="2">
    <source>
        <dbReference type="EMBL" id="CAI9768787.1"/>
    </source>
</evidence>